<dbReference type="InterPro" id="IPR029062">
    <property type="entry name" value="Class_I_gatase-like"/>
</dbReference>
<dbReference type="InterPro" id="IPR019999">
    <property type="entry name" value="Anth_synth_I-like"/>
</dbReference>
<evidence type="ECO:0000256" key="3">
    <source>
        <dbReference type="ARBA" id="ARBA00023239"/>
    </source>
</evidence>
<dbReference type="CDD" id="cd01743">
    <property type="entry name" value="GATase1_Anthranilate_Synthase"/>
    <property type="match status" value="1"/>
</dbReference>
<evidence type="ECO:0000259" key="6">
    <source>
        <dbReference type="Pfam" id="PF00425"/>
    </source>
</evidence>
<keyword evidence="3" id="KW-0456">Lyase</keyword>
<dbReference type="EMBL" id="JAYXNZ010000002">
    <property type="protein sequence ID" value="MEC7057216.1"/>
    <property type="molecule type" value="Genomic_DNA"/>
</dbReference>
<dbReference type="PROSITE" id="PS51273">
    <property type="entry name" value="GATASE_TYPE_1"/>
    <property type="match status" value="1"/>
</dbReference>
<sequence>MSAEPVTAGAAEALLDRVLSSPSTEPFALLYRPVVTGVDRVEVLTGPVAAVDRVADLPLPGSPEGPAGADVLALLPYRQLAERGFPVPDDGRPLLAMTVREQASLSRAAVLDRVPDVPIRMTGEHFDIDDAAYADLVRRVLADEIGVGEGANFVIKRRFLADIADYSPATAAALFRRLLARESGVYWTFLVHTGERTLVGATPERHVSLRDGTAVMNPISGTYRYPASGPTLSGVMDFLGDRKEKYELFMVVDEELKMMSRVCDRDVRVVGPFLKEMARLAHTEYVIEGRTERDVREILHGTLFAPTVTGSPLENASRVINRYEPEGRGYYSGVVALVGRDGRGRRTLDSSILIRTADIDSSGRLAIGVGATLVRDSDPAAEVAETRAKATGLLTALRAEPQGPLGHHPSVLSALRARNEDIAHFWLHGPGPATASGAVPAGRRVLVVDAEDTFTSMIAHQLEAAGLRVTTRRYDEPCSFAEHDLVVMGPGPGDPLNTDEHRIARLHDGIGRLLAERRPFLAVCLSHQVLCHRLGLPVHRRATPHQGVQLDIDLFGRRERVGFYNSFVARSGSDRVSAPDVGEVEVSRDAVTGDVHAVRGPWFAGVQFHAESVLTRDGVRILGTLLAGVLDDTQRPVRS</sequence>
<keyword evidence="2" id="KW-0315">Glutamine amidotransferase</keyword>
<dbReference type="PANTHER" id="PTHR11236">
    <property type="entry name" value="AMINOBENZOATE/ANTHRANILATE SYNTHASE"/>
    <property type="match status" value="1"/>
</dbReference>
<dbReference type="Pfam" id="PF00117">
    <property type="entry name" value="GATase"/>
    <property type="match status" value="1"/>
</dbReference>
<evidence type="ECO:0000256" key="2">
    <source>
        <dbReference type="ARBA" id="ARBA00022962"/>
    </source>
</evidence>
<dbReference type="InterPro" id="IPR005801">
    <property type="entry name" value="ADC_synthase"/>
</dbReference>
<reference evidence="7 8" key="1">
    <citation type="submission" date="2024-01" db="EMBL/GenBank/DDBJ databases">
        <title>Genome analysis.</title>
        <authorList>
            <person name="Zhang K."/>
        </authorList>
    </citation>
    <scope>NUCLEOTIDE SEQUENCE [LARGE SCALE GENOMIC DNA]</scope>
    <source>
        <strain evidence="7 8">CGMCC 4.1753</strain>
    </source>
</reference>
<dbReference type="PRINTS" id="PR00097">
    <property type="entry name" value="ANTSNTHASEII"/>
</dbReference>
<dbReference type="SUPFAM" id="SSF56322">
    <property type="entry name" value="ADC synthase"/>
    <property type="match status" value="1"/>
</dbReference>
<evidence type="ECO:0000313" key="8">
    <source>
        <dbReference type="Proteomes" id="UP001353952"/>
    </source>
</evidence>
<dbReference type="Gene3D" id="3.40.50.880">
    <property type="match status" value="1"/>
</dbReference>
<proteinExistence type="predicted"/>
<dbReference type="InterPro" id="IPR017926">
    <property type="entry name" value="GATASE"/>
</dbReference>
<dbReference type="RefSeq" id="WP_191848470.1">
    <property type="nucleotide sequence ID" value="NZ_BMUO01000012.1"/>
</dbReference>
<feature type="domain" description="Glutamine amidotransferase" evidence="5">
    <location>
        <begin position="446"/>
        <end position="622"/>
    </location>
</feature>
<name>A0ABU6M609_9ACTN</name>
<accession>A0ABU6M609</accession>
<evidence type="ECO:0000313" key="7">
    <source>
        <dbReference type="EMBL" id="MEC7057216.1"/>
    </source>
</evidence>
<feature type="domain" description="Chorismate-utilising enzyme C-terminal" evidence="6">
    <location>
        <begin position="131"/>
        <end position="389"/>
    </location>
</feature>
<protein>
    <recommendedName>
        <fullName evidence="1">anthranilate synthase</fullName>
        <ecNumber evidence="1">4.1.3.27</ecNumber>
    </recommendedName>
</protein>
<comment type="caution">
    <text evidence="7">The sequence shown here is derived from an EMBL/GenBank/DDBJ whole genome shotgun (WGS) entry which is preliminary data.</text>
</comment>
<dbReference type="InterPro" id="IPR015890">
    <property type="entry name" value="Chorismate_C"/>
</dbReference>
<dbReference type="Proteomes" id="UP001353952">
    <property type="component" value="Unassembled WGS sequence"/>
</dbReference>
<dbReference type="Pfam" id="PF00425">
    <property type="entry name" value="Chorismate_bind"/>
    <property type="match status" value="1"/>
</dbReference>
<evidence type="ECO:0000256" key="4">
    <source>
        <dbReference type="ARBA" id="ARBA00047683"/>
    </source>
</evidence>
<dbReference type="PANTHER" id="PTHR11236:SF49">
    <property type="entry name" value="ANTHRANILATE SYNTHASE COMPONENT 1"/>
    <property type="match status" value="1"/>
</dbReference>
<evidence type="ECO:0000256" key="1">
    <source>
        <dbReference type="ARBA" id="ARBA00012266"/>
    </source>
</evidence>
<comment type="catalytic activity">
    <reaction evidence="4">
        <text>chorismate + L-glutamine = anthranilate + pyruvate + L-glutamate + H(+)</text>
        <dbReference type="Rhea" id="RHEA:21732"/>
        <dbReference type="ChEBI" id="CHEBI:15361"/>
        <dbReference type="ChEBI" id="CHEBI:15378"/>
        <dbReference type="ChEBI" id="CHEBI:16567"/>
        <dbReference type="ChEBI" id="CHEBI:29748"/>
        <dbReference type="ChEBI" id="CHEBI:29985"/>
        <dbReference type="ChEBI" id="CHEBI:58359"/>
        <dbReference type="EC" id="4.1.3.27"/>
    </reaction>
</comment>
<keyword evidence="8" id="KW-1185">Reference proteome</keyword>
<dbReference type="InterPro" id="IPR006221">
    <property type="entry name" value="TrpG/PapA_dom"/>
</dbReference>
<organism evidence="7 8">
    <name type="scientific">Streptomyces violaceochromogenes</name>
    <dbReference type="NCBI Taxonomy" id="67377"/>
    <lineage>
        <taxon>Bacteria</taxon>
        <taxon>Bacillati</taxon>
        <taxon>Actinomycetota</taxon>
        <taxon>Actinomycetes</taxon>
        <taxon>Kitasatosporales</taxon>
        <taxon>Streptomycetaceae</taxon>
        <taxon>Streptomyces</taxon>
    </lineage>
</organism>
<gene>
    <name evidence="7" type="ORF">RFN57_33755</name>
</gene>
<evidence type="ECO:0000259" key="5">
    <source>
        <dbReference type="Pfam" id="PF00117"/>
    </source>
</evidence>
<dbReference type="SUPFAM" id="SSF52317">
    <property type="entry name" value="Class I glutamine amidotransferase-like"/>
    <property type="match status" value="1"/>
</dbReference>
<dbReference type="Gene3D" id="3.60.120.10">
    <property type="entry name" value="Anthranilate synthase"/>
    <property type="match status" value="1"/>
</dbReference>
<dbReference type="PRINTS" id="PR00096">
    <property type="entry name" value="GATASE"/>
</dbReference>
<dbReference type="EC" id="4.1.3.27" evidence="1"/>